<dbReference type="EMBL" id="BONY01000087">
    <property type="protein sequence ID" value="GIH10196.1"/>
    <property type="molecule type" value="Genomic_DNA"/>
</dbReference>
<protein>
    <recommendedName>
        <fullName evidence="6">EXPERA domain-containing protein</fullName>
    </recommendedName>
</protein>
<keyword evidence="8" id="KW-1185">Reference proteome</keyword>
<accession>A0A8J3VLM0</accession>
<evidence type="ECO:0000256" key="3">
    <source>
        <dbReference type="ARBA" id="ARBA00022989"/>
    </source>
</evidence>
<dbReference type="InterPro" id="IPR033118">
    <property type="entry name" value="EXPERA"/>
</dbReference>
<feature type="transmembrane region" description="Helical" evidence="5">
    <location>
        <begin position="133"/>
        <end position="152"/>
    </location>
</feature>
<evidence type="ECO:0000256" key="5">
    <source>
        <dbReference type="SAM" id="Phobius"/>
    </source>
</evidence>
<keyword evidence="3 5" id="KW-1133">Transmembrane helix</keyword>
<evidence type="ECO:0000256" key="4">
    <source>
        <dbReference type="ARBA" id="ARBA00023136"/>
    </source>
</evidence>
<dbReference type="Proteomes" id="UP000612899">
    <property type="component" value="Unassembled WGS sequence"/>
</dbReference>
<sequence>MPLRRRPLDIVLVLFYTINATIVTYIIDIEQIVIRDTANFDYPIWPPKPAVEVIHWWGNTFDPLLMARPPWWQMTIWIDALFFGPFYFFAIYALVRRRNWIRVPALVWSGMMLSNVLIIMMEERFGPYAAPDFGRVVLANLAWFSLPLLTIWRMRKDPFPQAVQ</sequence>
<evidence type="ECO:0000313" key="8">
    <source>
        <dbReference type="Proteomes" id="UP000612899"/>
    </source>
</evidence>
<dbReference type="Pfam" id="PF05241">
    <property type="entry name" value="EBP"/>
    <property type="match status" value="1"/>
</dbReference>
<keyword evidence="2 5" id="KW-0812">Transmembrane</keyword>
<organism evidence="7 8">
    <name type="scientific">Rhizocola hellebori</name>
    <dbReference type="NCBI Taxonomy" id="1392758"/>
    <lineage>
        <taxon>Bacteria</taxon>
        <taxon>Bacillati</taxon>
        <taxon>Actinomycetota</taxon>
        <taxon>Actinomycetes</taxon>
        <taxon>Micromonosporales</taxon>
        <taxon>Micromonosporaceae</taxon>
        <taxon>Rhizocola</taxon>
    </lineage>
</organism>
<dbReference type="GO" id="GO:0016020">
    <property type="term" value="C:membrane"/>
    <property type="evidence" value="ECO:0007669"/>
    <property type="project" value="UniProtKB-SubCell"/>
</dbReference>
<keyword evidence="4 5" id="KW-0472">Membrane</keyword>
<dbReference type="PROSITE" id="PS51751">
    <property type="entry name" value="EXPERA"/>
    <property type="match status" value="1"/>
</dbReference>
<proteinExistence type="predicted"/>
<evidence type="ECO:0000256" key="2">
    <source>
        <dbReference type="ARBA" id="ARBA00022692"/>
    </source>
</evidence>
<gene>
    <name evidence="7" type="ORF">Rhe02_82630</name>
</gene>
<name>A0A8J3VLM0_9ACTN</name>
<feature type="domain" description="EXPERA" evidence="6">
    <location>
        <begin position="8"/>
        <end position="151"/>
    </location>
</feature>
<dbReference type="RefSeq" id="WP_203913914.1">
    <property type="nucleotide sequence ID" value="NZ_BONY01000087.1"/>
</dbReference>
<feature type="transmembrane region" description="Helical" evidence="5">
    <location>
        <begin position="101"/>
        <end position="121"/>
    </location>
</feature>
<comment type="caution">
    <text evidence="7">The sequence shown here is derived from an EMBL/GenBank/DDBJ whole genome shotgun (WGS) entry which is preliminary data.</text>
</comment>
<feature type="transmembrane region" description="Helical" evidence="5">
    <location>
        <begin position="7"/>
        <end position="27"/>
    </location>
</feature>
<evidence type="ECO:0000256" key="1">
    <source>
        <dbReference type="ARBA" id="ARBA00004141"/>
    </source>
</evidence>
<feature type="transmembrane region" description="Helical" evidence="5">
    <location>
        <begin position="71"/>
        <end position="94"/>
    </location>
</feature>
<reference evidence="7" key="1">
    <citation type="submission" date="2021-01" db="EMBL/GenBank/DDBJ databases">
        <title>Whole genome shotgun sequence of Rhizocola hellebori NBRC 109834.</title>
        <authorList>
            <person name="Komaki H."/>
            <person name="Tamura T."/>
        </authorList>
    </citation>
    <scope>NUCLEOTIDE SEQUENCE</scope>
    <source>
        <strain evidence="7">NBRC 109834</strain>
    </source>
</reference>
<evidence type="ECO:0000259" key="6">
    <source>
        <dbReference type="PROSITE" id="PS51751"/>
    </source>
</evidence>
<dbReference type="AlphaFoldDB" id="A0A8J3VLM0"/>
<evidence type="ECO:0000313" key="7">
    <source>
        <dbReference type="EMBL" id="GIH10196.1"/>
    </source>
</evidence>
<comment type="subcellular location">
    <subcellularLocation>
        <location evidence="1">Membrane</location>
        <topology evidence="1">Multi-pass membrane protein</topology>
    </subcellularLocation>
</comment>